<dbReference type="SUPFAM" id="SSF57501">
    <property type="entry name" value="Cystine-knot cytokines"/>
    <property type="match status" value="1"/>
</dbReference>
<protein>
    <recommendedName>
        <fullName evidence="1">Platelet-derived growth factor (PDGF) family profile domain-containing protein</fullName>
    </recommendedName>
</protein>
<gene>
    <name evidence="2" type="ORF">BLA29_010140</name>
</gene>
<sequence>TAKKFLDEFARFYNVGIIPADFSIHENSIKSYPNDLNIGSKVPRSKRTVDIQPQAECVPELKTVPLIAAASAGNDDDDGGGGQHRSNNQDLYYPHCIRLPRCGGCCPSQRLVCRPKSITWRNISVSRNYKNFTKTNYQRDMRTGYAHKIFTNKTKIRFQWH</sequence>
<evidence type="ECO:0000259" key="1">
    <source>
        <dbReference type="PROSITE" id="PS50278"/>
    </source>
</evidence>
<dbReference type="PROSITE" id="PS50278">
    <property type="entry name" value="PDGF_2"/>
    <property type="match status" value="1"/>
</dbReference>
<keyword evidence="3" id="KW-1185">Reference proteome</keyword>
<dbReference type="AlphaFoldDB" id="A0A1Y3BFM3"/>
<dbReference type="GO" id="GO:0008083">
    <property type="term" value="F:growth factor activity"/>
    <property type="evidence" value="ECO:0007669"/>
    <property type="project" value="InterPro"/>
</dbReference>
<dbReference type="Gene3D" id="2.10.90.10">
    <property type="entry name" value="Cystine-knot cytokines"/>
    <property type="match status" value="1"/>
</dbReference>
<evidence type="ECO:0000313" key="3">
    <source>
        <dbReference type="Proteomes" id="UP000194236"/>
    </source>
</evidence>
<name>A0A1Y3BFM3_EURMA</name>
<feature type="non-terminal residue" evidence="2">
    <location>
        <position position="1"/>
    </location>
</feature>
<evidence type="ECO:0000313" key="2">
    <source>
        <dbReference type="EMBL" id="OTF79709.1"/>
    </source>
</evidence>
<proteinExistence type="predicted"/>
<reference evidence="2 3" key="1">
    <citation type="submission" date="2017-03" db="EMBL/GenBank/DDBJ databases">
        <title>Genome Survey of Euroglyphus maynei.</title>
        <authorList>
            <person name="Arlian L.G."/>
            <person name="Morgan M.S."/>
            <person name="Rider S.D."/>
        </authorList>
    </citation>
    <scope>NUCLEOTIDE SEQUENCE [LARGE SCALE GENOMIC DNA]</scope>
    <source>
        <strain evidence="2">Arlian Lab</strain>
        <tissue evidence="2">Whole body</tissue>
    </source>
</reference>
<accession>A0A1Y3BFM3</accession>
<dbReference type="InterPro" id="IPR029034">
    <property type="entry name" value="Cystine-knot_cytokine"/>
</dbReference>
<dbReference type="EMBL" id="MUJZ01021781">
    <property type="protein sequence ID" value="OTF79709.1"/>
    <property type="molecule type" value="Genomic_DNA"/>
</dbReference>
<feature type="domain" description="Platelet-derived growth factor (PDGF) family profile" evidence="1">
    <location>
        <begin position="44"/>
        <end position="161"/>
    </location>
</feature>
<comment type="caution">
    <text evidence="2">The sequence shown here is derived from an EMBL/GenBank/DDBJ whole genome shotgun (WGS) entry which is preliminary data.</text>
</comment>
<dbReference type="Pfam" id="PF00341">
    <property type="entry name" value="PDGF"/>
    <property type="match status" value="1"/>
</dbReference>
<dbReference type="GO" id="GO:0016020">
    <property type="term" value="C:membrane"/>
    <property type="evidence" value="ECO:0007669"/>
    <property type="project" value="InterPro"/>
</dbReference>
<organism evidence="2 3">
    <name type="scientific">Euroglyphus maynei</name>
    <name type="common">Mayne's house dust mite</name>
    <dbReference type="NCBI Taxonomy" id="6958"/>
    <lineage>
        <taxon>Eukaryota</taxon>
        <taxon>Metazoa</taxon>
        <taxon>Ecdysozoa</taxon>
        <taxon>Arthropoda</taxon>
        <taxon>Chelicerata</taxon>
        <taxon>Arachnida</taxon>
        <taxon>Acari</taxon>
        <taxon>Acariformes</taxon>
        <taxon>Sarcoptiformes</taxon>
        <taxon>Astigmata</taxon>
        <taxon>Psoroptidia</taxon>
        <taxon>Analgoidea</taxon>
        <taxon>Pyroglyphidae</taxon>
        <taxon>Pyroglyphinae</taxon>
        <taxon>Euroglyphus</taxon>
    </lineage>
</organism>
<dbReference type="InterPro" id="IPR000072">
    <property type="entry name" value="PDGF/VEGF_dom"/>
</dbReference>
<dbReference type="Proteomes" id="UP000194236">
    <property type="component" value="Unassembled WGS sequence"/>
</dbReference>
<dbReference type="OrthoDB" id="8878063at2759"/>